<keyword evidence="2" id="KW-0677">Repeat</keyword>
<feature type="repeat" description="RCC1" evidence="3">
    <location>
        <begin position="147"/>
        <end position="199"/>
    </location>
</feature>
<dbReference type="InterPro" id="IPR000408">
    <property type="entry name" value="Reg_chr_condens"/>
</dbReference>
<proteinExistence type="predicted"/>
<dbReference type="OrthoDB" id="61110at2759"/>
<dbReference type="InterPro" id="IPR009091">
    <property type="entry name" value="RCC1/BLIP-II"/>
</dbReference>
<dbReference type="Proteomes" id="UP000288216">
    <property type="component" value="Unassembled WGS sequence"/>
</dbReference>
<feature type="repeat" description="RCC1" evidence="3">
    <location>
        <begin position="95"/>
        <end position="146"/>
    </location>
</feature>
<dbReference type="AlphaFoldDB" id="A0A401NNB0"/>
<feature type="repeat" description="RCC1" evidence="3">
    <location>
        <begin position="200"/>
        <end position="266"/>
    </location>
</feature>
<dbReference type="PROSITE" id="PS00626">
    <property type="entry name" value="RCC1_2"/>
    <property type="match status" value="3"/>
</dbReference>
<evidence type="ECO:0000256" key="1">
    <source>
        <dbReference type="ARBA" id="ARBA00022658"/>
    </source>
</evidence>
<feature type="repeat" description="RCC1" evidence="3">
    <location>
        <begin position="43"/>
        <end position="94"/>
    </location>
</feature>
<feature type="compositionally biased region" description="Basic and acidic residues" evidence="4">
    <location>
        <begin position="15"/>
        <end position="30"/>
    </location>
</feature>
<evidence type="ECO:0000313" key="6">
    <source>
        <dbReference type="EMBL" id="GCB62342.1"/>
    </source>
</evidence>
<keyword evidence="7" id="KW-1185">Reference proteome</keyword>
<dbReference type="OMA" id="IFVWGTG"/>
<feature type="repeat" description="RCC1" evidence="3">
    <location>
        <begin position="372"/>
        <end position="425"/>
    </location>
</feature>
<dbReference type="InterPro" id="IPR051553">
    <property type="entry name" value="Ran_GTPase-activating"/>
</dbReference>
<name>A0A401NNB0_SCYTO</name>
<comment type="caution">
    <text evidence="6">The sequence shown here is derived from an EMBL/GenBank/DDBJ whole genome shotgun (WGS) entry which is preliminary data.</text>
</comment>
<dbReference type="Pfam" id="PF25390">
    <property type="entry name" value="WD40_RLD"/>
    <property type="match status" value="1"/>
</dbReference>
<dbReference type="InterPro" id="IPR058923">
    <property type="entry name" value="RCC1-like_dom"/>
</dbReference>
<sequence>MDFQNTMPGKRSVKRSKDNEEKTQGDESKKLKISHSSHRTIPGIVLTLGQGDVGQLGLGENVMERKKPAFVKLLTEKVMQVEAGGMHTICLGVSGSVYTFGCNDEGALGRDTSQDGSDMTPGRVVLNEHVVQVSAGDSHSAALTDVGQVYIWGSFRDNNGVIGLLEPMKTCFFPQKVPLDVPIVKITSGNDHLVLLSLDGDIYTSGCGEQGQLGRIAECFTNRGGRRGLERLLIPKSLHLKAKGSGKVRFCDVFCGAYCTFAISKEGHVYGFGLSNYHQLGTSGTAPCYSAHKLTAFKNSTKSWVKFAGGQHHTLCLDSEGKVYSLGRAEYGRLGLGEEGTEKNAPTIIQGLPVITGVACGASVSYAVSKDGRAFAWGMGTNFQLSTGSEEDVWNPVQMSGQQLENREVLSISSGGQHTALLVTERGQS</sequence>
<dbReference type="STRING" id="75743.A0A401NNB0"/>
<dbReference type="Gene3D" id="2.130.10.30">
    <property type="entry name" value="Regulator of chromosome condensation 1/beta-lactamase-inhibitor protein II"/>
    <property type="match status" value="1"/>
</dbReference>
<reference evidence="6 7" key="1">
    <citation type="journal article" date="2018" name="Nat. Ecol. Evol.">
        <title>Shark genomes provide insights into elasmobranch evolution and the origin of vertebrates.</title>
        <authorList>
            <person name="Hara Y"/>
            <person name="Yamaguchi K"/>
            <person name="Onimaru K"/>
            <person name="Kadota M"/>
            <person name="Koyanagi M"/>
            <person name="Keeley SD"/>
            <person name="Tatsumi K"/>
            <person name="Tanaka K"/>
            <person name="Motone F"/>
            <person name="Kageyama Y"/>
            <person name="Nozu R"/>
            <person name="Adachi N"/>
            <person name="Nishimura O"/>
            <person name="Nakagawa R"/>
            <person name="Tanegashima C"/>
            <person name="Kiyatake I"/>
            <person name="Matsumoto R"/>
            <person name="Murakumo K"/>
            <person name="Nishida K"/>
            <person name="Terakita A"/>
            <person name="Kuratani S"/>
            <person name="Sato K"/>
            <person name="Hyodo S Kuraku.S."/>
        </authorList>
    </citation>
    <scope>NUCLEOTIDE SEQUENCE [LARGE SCALE GENOMIC DNA]</scope>
</reference>
<dbReference type="PROSITE" id="PS00625">
    <property type="entry name" value="RCC1_1"/>
    <property type="match status" value="1"/>
</dbReference>
<feature type="repeat" description="RCC1" evidence="3">
    <location>
        <begin position="267"/>
        <end position="320"/>
    </location>
</feature>
<feature type="repeat" description="RCC1" evidence="3">
    <location>
        <begin position="321"/>
        <end position="371"/>
    </location>
</feature>
<gene>
    <name evidence="6" type="ORF">scyTo_0014480</name>
</gene>
<organism evidence="6 7">
    <name type="scientific">Scyliorhinus torazame</name>
    <name type="common">Cloudy catshark</name>
    <name type="synonym">Catulus torazame</name>
    <dbReference type="NCBI Taxonomy" id="75743"/>
    <lineage>
        <taxon>Eukaryota</taxon>
        <taxon>Metazoa</taxon>
        <taxon>Chordata</taxon>
        <taxon>Craniata</taxon>
        <taxon>Vertebrata</taxon>
        <taxon>Chondrichthyes</taxon>
        <taxon>Elasmobranchii</taxon>
        <taxon>Galeomorphii</taxon>
        <taxon>Galeoidea</taxon>
        <taxon>Carcharhiniformes</taxon>
        <taxon>Scyliorhinidae</taxon>
        <taxon>Scyliorhinus</taxon>
    </lineage>
</organism>
<dbReference type="EMBL" id="BFAA01007784">
    <property type="protein sequence ID" value="GCB62342.1"/>
    <property type="molecule type" value="Genomic_DNA"/>
</dbReference>
<protein>
    <recommendedName>
        <fullName evidence="5">RCC1-like domain-containing protein</fullName>
    </recommendedName>
</protein>
<accession>A0A401NNB0</accession>
<evidence type="ECO:0000256" key="4">
    <source>
        <dbReference type="SAM" id="MobiDB-lite"/>
    </source>
</evidence>
<evidence type="ECO:0000259" key="5">
    <source>
        <dbReference type="Pfam" id="PF25390"/>
    </source>
</evidence>
<evidence type="ECO:0000256" key="2">
    <source>
        <dbReference type="ARBA" id="ARBA00022737"/>
    </source>
</evidence>
<keyword evidence="1" id="KW-0344">Guanine-nucleotide releasing factor</keyword>
<dbReference type="PRINTS" id="PR00633">
    <property type="entry name" value="RCCNDNSATION"/>
</dbReference>
<feature type="region of interest" description="Disordered" evidence="4">
    <location>
        <begin position="1"/>
        <end position="36"/>
    </location>
</feature>
<dbReference type="GO" id="GO:0005737">
    <property type="term" value="C:cytoplasm"/>
    <property type="evidence" value="ECO:0007669"/>
    <property type="project" value="TreeGrafter"/>
</dbReference>
<dbReference type="GO" id="GO:0005085">
    <property type="term" value="F:guanyl-nucleotide exchange factor activity"/>
    <property type="evidence" value="ECO:0007669"/>
    <property type="project" value="TreeGrafter"/>
</dbReference>
<evidence type="ECO:0000313" key="7">
    <source>
        <dbReference type="Proteomes" id="UP000288216"/>
    </source>
</evidence>
<evidence type="ECO:0000256" key="3">
    <source>
        <dbReference type="PROSITE-ProRule" id="PRU00235"/>
    </source>
</evidence>
<dbReference type="PROSITE" id="PS50012">
    <property type="entry name" value="RCC1_3"/>
    <property type="match status" value="7"/>
</dbReference>
<feature type="domain" description="RCC1-like" evidence="5">
    <location>
        <begin position="45"/>
        <end position="420"/>
    </location>
</feature>
<dbReference type="PANTHER" id="PTHR45982:SF1">
    <property type="entry name" value="REGULATOR OF CHROMOSOME CONDENSATION"/>
    <property type="match status" value="1"/>
</dbReference>
<dbReference type="PANTHER" id="PTHR45982">
    <property type="entry name" value="REGULATOR OF CHROMOSOME CONDENSATION"/>
    <property type="match status" value="1"/>
</dbReference>
<dbReference type="SUPFAM" id="SSF50985">
    <property type="entry name" value="RCC1/BLIP-II"/>
    <property type="match status" value="1"/>
</dbReference>